<evidence type="ECO:0000256" key="1">
    <source>
        <dbReference type="SAM" id="MobiDB-lite"/>
    </source>
</evidence>
<feature type="non-terminal residue" evidence="2">
    <location>
        <position position="1"/>
    </location>
</feature>
<feature type="compositionally biased region" description="Basic and acidic residues" evidence="1">
    <location>
        <begin position="61"/>
        <end position="75"/>
    </location>
</feature>
<protein>
    <recommendedName>
        <fullName evidence="4">Restriction endonuclease subunit S</fullName>
    </recommendedName>
</protein>
<name>A0ABD4KW40_VIBAN</name>
<evidence type="ECO:0000313" key="3">
    <source>
        <dbReference type="Proteomes" id="UP000722957"/>
    </source>
</evidence>
<proteinExistence type="predicted"/>
<sequence length="154" mass="17439">VRVVSELLAKSDLVKKQYEAAKFRVDKLTQSILARAFRGELFEPFTEKAERLAQPQSSDLGEEKPKEQEVRAEHVDEVPVRIQPTSKAVDDKSELLSQLKSAPKAMTAQQLFDSSSFETFKAIDELFVELKRLLELKLIEKVGEGENCQFKAAK</sequence>
<feature type="region of interest" description="Disordered" evidence="1">
    <location>
        <begin position="51"/>
        <end position="75"/>
    </location>
</feature>
<comment type="caution">
    <text evidence="2">The sequence shown here is derived from an EMBL/GenBank/DDBJ whole genome shotgun (WGS) entry which is preliminary data.</text>
</comment>
<gene>
    <name evidence="2" type="ORF">EAY07_22645</name>
</gene>
<evidence type="ECO:0008006" key="4">
    <source>
        <dbReference type="Google" id="ProtNLM"/>
    </source>
</evidence>
<dbReference type="AlphaFoldDB" id="A0ABD4KW40"/>
<accession>A0ABD4KW40</accession>
<evidence type="ECO:0000313" key="2">
    <source>
        <dbReference type="EMBL" id="MBF4274750.1"/>
    </source>
</evidence>
<dbReference type="EMBL" id="RDOM01000527">
    <property type="protein sequence ID" value="MBF4274750.1"/>
    <property type="molecule type" value="Genomic_DNA"/>
</dbReference>
<dbReference type="Proteomes" id="UP000722957">
    <property type="component" value="Unassembled WGS sequence"/>
</dbReference>
<reference evidence="2 3" key="1">
    <citation type="journal article" date="2021" name="PeerJ">
        <title>Analysis of 44 Vibrio anguillarum genomes reveals high genetic diversity.</title>
        <authorList>
            <person name="Hansen M.J."/>
            <person name="Dalsgaard I."/>
        </authorList>
    </citation>
    <scope>NUCLEOTIDE SEQUENCE [LARGE SCALE GENOMIC DNA]</scope>
    <source>
        <strain evidence="2 3">17-16730-2A</strain>
    </source>
</reference>
<organism evidence="2 3">
    <name type="scientific">Vibrio anguillarum</name>
    <name type="common">Listonella anguillarum</name>
    <dbReference type="NCBI Taxonomy" id="55601"/>
    <lineage>
        <taxon>Bacteria</taxon>
        <taxon>Pseudomonadati</taxon>
        <taxon>Pseudomonadota</taxon>
        <taxon>Gammaproteobacteria</taxon>
        <taxon>Vibrionales</taxon>
        <taxon>Vibrionaceae</taxon>
        <taxon>Vibrio</taxon>
    </lineage>
</organism>